<evidence type="ECO:0000256" key="5">
    <source>
        <dbReference type="SAM" id="SignalP"/>
    </source>
</evidence>
<feature type="domain" description="Lipocalin/cytosolic fatty-acid binding" evidence="6">
    <location>
        <begin position="22"/>
        <end position="160"/>
    </location>
</feature>
<evidence type="ECO:0000313" key="8">
    <source>
        <dbReference type="RefSeq" id="XP_005372052.1"/>
    </source>
</evidence>
<dbReference type="CDD" id="cd19427">
    <property type="entry name" value="lipocalin_OBP-like"/>
    <property type="match status" value="1"/>
</dbReference>
<dbReference type="InterPro" id="IPR000566">
    <property type="entry name" value="Lipocln_cytosolic_FA-bd_dom"/>
</dbReference>
<name>A0ABM0LSN7_MICOH</name>
<accession>A0ABM0LSN7</accession>
<keyword evidence="5" id="KW-0732">Signal</keyword>
<keyword evidence="4" id="KW-1015">Disulfide bond</keyword>
<protein>
    <submittedName>
        <fullName evidence="8">Aphrodisin-like</fullName>
    </submittedName>
</protein>
<dbReference type="Gene3D" id="2.40.128.20">
    <property type="match status" value="1"/>
</dbReference>
<dbReference type="PANTHER" id="PTHR11430:SF65">
    <property type="entry name" value="ODORANT-BINDING PROTEIN 1A-RELATED"/>
    <property type="match status" value="1"/>
</dbReference>
<dbReference type="RefSeq" id="XP_005372052.1">
    <property type="nucleotide sequence ID" value="XM_005371995.1"/>
</dbReference>
<proteinExistence type="inferred from homology"/>
<keyword evidence="3" id="KW-0964">Secreted</keyword>
<dbReference type="Pfam" id="PF00061">
    <property type="entry name" value="Lipocalin"/>
    <property type="match status" value="1"/>
</dbReference>
<comment type="subcellular location">
    <subcellularLocation>
        <location evidence="1">Secreted</location>
    </subcellularLocation>
</comment>
<reference evidence="8" key="1">
    <citation type="submission" date="2025-08" db="UniProtKB">
        <authorList>
            <consortium name="RefSeq"/>
        </authorList>
    </citation>
    <scope>IDENTIFICATION</scope>
</reference>
<evidence type="ECO:0000256" key="1">
    <source>
        <dbReference type="ARBA" id="ARBA00004613"/>
    </source>
</evidence>
<organism evidence="7 8">
    <name type="scientific">Microtus ochrogaster</name>
    <name type="common">Prairie vole</name>
    <dbReference type="NCBI Taxonomy" id="79684"/>
    <lineage>
        <taxon>Eukaryota</taxon>
        <taxon>Metazoa</taxon>
        <taxon>Chordata</taxon>
        <taxon>Craniata</taxon>
        <taxon>Vertebrata</taxon>
        <taxon>Euteleostomi</taxon>
        <taxon>Mammalia</taxon>
        <taxon>Eutheria</taxon>
        <taxon>Euarchontoglires</taxon>
        <taxon>Glires</taxon>
        <taxon>Rodentia</taxon>
        <taxon>Myomorpha</taxon>
        <taxon>Muroidea</taxon>
        <taxon>Cricetidae</taxon>
        <taxon>Arvicolinae</taxon>
        <taxon>Microtus</taxon>
    </lineage>
</organism>
<sequence>MVKFLLLALAFGLNHAHAELEGKWVTTAIAADNVDKIEEGGPMRFYMRELTCCEECSQMEITFYVNVNDQCSQTKITAYRQEDGNYRTQFEGDHVFKPVFATEDIIVLAGDNVDRASRRTKLIFVLVKGQPLTPEQHEKLEAYVEERSIPPENIRDVLATDDNMMRIMYQSS</sequence>
<dbReference type="InterPro" id="IPR012674">
    <property type="entry name" value="Calycin"/>
</dbReference>
<evidence type="ECO:0000313" key="7">
    <source>
        <dbReference type="Proteomes" id="UP000694915"/>
    </source>
</evidence>
<dbReference type="PANTHER" id="PTHR11430">
    <property type="entry name" value="LIPOCALIN"/>
    <property type="match status" value="1"/>
</dbReference>
<evidence type="ECO:0000256" key="2">
    <source>
        <dbReference type="ARBA" id="ARBA00006889"/>
    </source>
</evidence>
<evidence type="ECO:0000256" key="3">
    <source>
        <dbReference type="ARBA" id="ARBA00022525"/>
    </source>
</evidence>
<dbReference type="InterPro" id="IPR002448">
    <property type="entry name" value="OBP-like"/>
</dbReference>
<evidence type="ECO:0000256" key="4">
    <source>
        <dbReference type="ARBA" id="ARBA00023157"/>
    </source>
</evidence>
<dbReference type="GeneID" id="101978992"/>
<comment type="similarity">
    <text evidence="2">Belongs to the calycin superfamily. Lipocalin family.</text>
</comment>
<feature type="signal peptide" evidence="5">
    <location>
        <begin position="1"/>
        <end position="18"/>
    </location>
</feature>
<dbReference type="InterPro" id="IPR002345">
    <property type="entry name" value="Lipocalin"/>
</dbReference>
<gene>
    <name evidence="8" type="primary">LOC101978992</name>
</gene>
<dbReference type="SUPFAM" id="SSF50814">
    <property type="entry name" value="Lipocalins"/>
    <property type="match status" value="1"/>
</dbReference>
<dbReference type="Proteomes" id="UP000694915">
    <property type="component" value="Unplaced"/>
</dbReference>
<evidence type="ECO:0000259" key="6">
    <source>
        <dbReference type="Pfam" id="PF00061"/>
    </source>
</evidence>
<dbReference type="PRINTS" id="PR01173">
    <property type="entry name" value="ODORANTBNDNG"/>
</dbReference>
<keyword evidence="7" id="KW-1185">Reference proteome</keyword>
<feature type="chain" id="PRO_5047042456" evidence="5">
    <location>
        <begin position="19"/>
        <end position="172"/>
    </location>
</feature>